<evidence type="ECO:0008006" key="3">
    <source>
        <dbReference type="Google" id="ProtNLM"/>
    </source>
</evidence>
<protein>
    <recommendedName>
        <fullName evidence="3">Helix-turn-helix domain-containing protein</fullName>
    </recommendedName>
</protein>
<dbReference type="Proteomes" id="UP000023268">
    <property type="component" value="Unassembled WGS sequence"/>
</dbReference>
<dbReference type="EMBL" id="JEMG01000001">
    <property type="protein sequence ID" value="EYC51715.1"/>
    <property type="molecule type" value="Genomic_DNA"/>
</dbReference>
<sequence>MTHAQIIELLDGPTAVARLLDIKPPSVHAWITEGIPEPRLIALAAQIELKSGGQFSRKRRWPDKFHIFWPELLDQEGAPPVPAEAAEGEGGHA</sequence>
<dbReference type="eggNOG" id="COG4197">
    <property type="taxonomic scope" value="Bacteria"/>
</dbReference>
<gene>
    <name evidence="1" type="ORF">AZ34_11970</name>
</gene>
<organism evidence="1 2">
    <name type="scientific">Hylemonella gracilis str. Niagara R</name>
    <dbReference type="NCBI Taxonomy" id="1458275"/>
    <lineage>
        <taxon>Bacteria</taxon>
        <taxon>Pseudomonadati</taxon>
        <taxon>Pseudomonadota</taxon>
        <taxon>Betaproteobacteria</taxon>
        <taxon>Burkholderiales</taxon>
        <taxon>Comamonadaceae</taxon>
        <taxon>Hylemonella</taxon>
    </lineage>
</organism>
<dbReference type="GO" id="GO:0003677">
    <property type="term" value="F:DNA binding"/>
    <property type="evidence" value="ECO:0007669"/>
    <property type="project" value="InterPro"/>
</dbReference>
<dbReference type="InterPro" id="IPR010982">
    <property type="entry name" value="Lambda_DNA-bd_dom_sf"/>
</dbReference>
<evidence type="ECO:0000313" key="1">
    <source>
        <dbReference type="EMBL" id="EYC51715.1"/>
    </source>
</evidence>
<name>A0A016XII9_9BURK</name>
<dbReference type="AlphaFoldDB" id="A0A016XII9"/>
<proteinExistence type="predicted"/>
<accession>A0A016XII9</accession>
<evidence type="ECO:0000313" key="2">
    <source>
        <dbReference type="Proteomes" id="UP000023268"/>
    </source>
</evidence>
<comment type="caution">
    <text evidence="1">The sequence shown here is derived from an EMBL/GenBank/DDBJ whole genome shotgun (WGS) entry which is preliminary data.</text>
</comment>
<reference evidence="1 2" key="1">
    <citation type="submission" date="2014-02" db="EMBL/GenBank/DDBJ databases">
        <title>Draft Genome of Hylemonella gracilis isolated from the Niagara River.</title>
        <authorList>
            <person name="Pawlowski D.R."/>
            <person name="Koudelka G.B."/>
        </authorList>
    </citation>
    <scope>NUCLEOTIDE SEQUENCE [LARGE SCALE GENOMIC DNA]</scope>
    <source>
        <strain evidence="1 2">Niagara R</strain>
    </source>
</reference>
<dbReference type="Gene3D" id="1.10.260.40">
    <property type="entry name" value="lambda repressor-like DNA-binding domains"/>
    <property type="match status" value="1"/>
</dbReference>
<dbReference type="SUPFAM" id="SSF47413">
    <property type="entry name" value="lambda repressor-like DNA-binding domains"/>
    <property type="match status" value="1"/>
</dbReference>